<feature type="transmembrane region" description="Helical" evidence="5">
    <location>
        <begin position="192"/>
        <end position="213"/>
    </location>
</feature>
<name>A0A367FKQ8_9ACTN</name>
<evidence type="ECO:0000313" key="8">
    <source>
        <dbReference type="Proteomes" id="UP000253094"/>
    </source>
</evidence>
<feature type="transmembrane region" description="Helical" evidence="5">
    <location>
        <begin position="50"/>
        <end position="76"/>
    </location>
</feature>
<evidence type="ECO:0000256" key="1">
    <source>
        <dbReference type="ARBA" id="ARBA00004141"/>
    </source>
</evidence>
<evidence type="ECO:0000259" key="6">
    <source>
        <dbReference type="Pfam" id="PF04932"/>
    </source>
</evidence>
<feature type="transmembrane region" description="Helical" evidence="5">
    <location>
        <begin position="427"/>
        <end position="445"/>
    </location>
</feature>
<dbReference type="RefSeq" id="WP_114029116.1">
    <property type="nucleotide sequence ID" value="NZ_QOIL01000006.1"/>
</dbReference>
<feature type="transmembrane region" description="Helical" evidence="5">
    <location>
        <begin position="108"/>
        <end position="125"/>
    </location>
</feature>
<keyword evidence="8" id="KW-1185">Reference proteome</keyword>
<dbReference type="EMBL" id="QOIL01000006">
    <property type="protein sequence ID" value="RCG30983.1"/>
    <property type="molecule type" value="Genomic_DNA"/>
</dbReference>
<comment type="caution">
    <text evidence="7">The sequence shown here is derived from an EMBL/GenBank/DDBJ whole genome shotgun (WGS) entry which is preliminary data.</text>
</comment>
<feature type="transmembrane region" description="Helical" evidence="5">
    <location>
        <begin position="233"/>
        <end position="253"/>
    </location>
</feature>
<keyword evidence="3 5" id="KW-1133">Transmembrane helix</keyword>
<feature type="transmembrane region" description="Helical" evidence="5">
    <location>
        <begin position="302"/>
        <end position="321"/>
    </location>
</feature>
<feature type="transmembrane region" description="Helical" evidence="5">
    <location>
        <begin position="380"/>
        <end position="406"/>
    </location>
</feature>
<evidence type="ECO:0000256" key="5">
    <source>
        <dbReference type="SAM" id="Phobius"/>
    </source>
</evidence>
<accession>A0A367FKQ8</accession>
<feature type="transmembrane region" description="Helical" evidence="5">
    <location>
        <begin position="167"/>
        <end position="185"/>
    </location>
</feature>
<feature type="transmembrane region" description="Helical" evidence="5">
    <location>
        <begin position="20"/>
        <end position="38"/>
    </location>
</feature>
<comment type="subcellular location">
    <subcellularLocation>
        <location evidence="1">Membrane</location>
        <topology evidence="1">Multi-pass membrane protein</topology>
    </subcellularLocation>
</comment>
<feature type="transmembrane region" description="Helical" evidence="5">
    <location>
        <begin position="137"/>
        <end position="155"/>
    </location>
</feature>
<keyword evidence="7" id="KW-0436">Ligase</keyword>
<evidence type="ECO:0000313" key="7">
    <source>
        <dbReference type="EMBL" id="RCG30983.1"/>
    </source>
</evidence>
<reference evidence="7 8" key="1">
    <citation type="submission" date="2018-06" db="EMBL/GenBank/DDBJ databases">
        <title>Sphaerisporangium craniellae sp. nov., isolated from a marine sponge in the South China Sea.</title>
        <authorList>
            <person name="Li L."/>
        </authorList>
    </citation>
    <scope>NUCLEOTIDE SEQUENCE [LARGE SCALE GENOMIC DNA]</scope>
    <source>
        <strain evidence="7 8">CCTCC AA 208026</strain>
    </source>
</reference>
<dbReference type="GO" id="GO:0016020">
    <property type="term" value="C:membrane"/>
    <property type="evidence" value="ECO:0007669"/>
    <property type="project" value="UniProtKB-SubCell"/>
</dbReference>
<evidence type="ECO:0000256" key="3">
    <source>
        <dbReference type="ARBA" id="ARBA00022989"/>
    </source>
</evidence>
<dbReference type="InterPro" id="IPR007016">
    <property type="entry name" value="O-antigen_ligase-rel_domated"/>
</dbReference>
<dbReference type="AlphaFoldDB" id="A0A367FKQ8"/>
<dbReference type="OrthoDB" id="4862643at2"/>
<dbReference type="PANTHER" id="PTHR37422">
    <property type="entry name" value="TEICHURONIC ACID BIOSYNTHESIS PROTEIN TUAE"/>
    <property type="match status" value="1"/>
</dbReference>
<sequence length="476" mass="49402">MIPHSSAYGRPRATVEKSLVIAGASAVALAVYCGAVFASGAPRSAWIMPVALVMAGALTVVAVTRFTLFLVIVLAIRSSLDAAKLADIGATVDGGGGQPTASSLFDPSSMLAVLFICAGLAWLVVQGRRPIEARPHPALPMAALTFFGACLFSLLGSRAPAVSVGEVSRVAAFLVMIFVVERLVAEDPGRRGPLLGAVFASGVVPVLVTFYQVVTGNGLVDLDGLMRPVGTFWHPNALGEFCYTIMIMGVALLWHVRGGARVALFLLVAGLGAALVTTAARGAWIAALVGVLVVGFLQDRRIILGAVAVVGGVVLAVPSVLARFSDLSQTYTAGGYEANSLVWRFDHWIEATGLLPENPVTGVGLGTARLFLYKEVHNDYVRALVESGVVGLLAYLGLLAALFIAARQALRATARPPGLRVADPSRGIAVGFTGCVAAFAVSALADNIMTAVVVMWYLAVFAGLALRIGAPGKETQ</sequence>
<evidence type="ECO:0000256" key="2">
    <source>
        <dbReference type="ARBA" id="ARBA00022692"/>
    </source>
</evidence>
<gene>
    <name evidence="7" type="ORF">DQ384_13620</name>
</gene>
<keyword evidence="2 5" id="KW-0812">Transmembrane</keyword>
<proteinExistence type="predicted"/>
<evidence type="ECO:0000256" key="4">
    <source>
        <dbReference type="ARBA" id="ARBA00023136"/>
    </source>
</evidence>
<organism evidence="7 8">
    <name type="scientific">Sphaerisporangium album</name>
    <dbReference type="NCBI Taxonomy" id="509200"/>
    <lineage>
        <taxon>Bacteria</taxon>
        <taxon>Bacillati</taxon>
        <taxon>Actinomycetota</taxon>
        <taxon>Actinomycetes</taxon>
        <taxon>Streptosporangiales</taxon>
        <taxon>Streptosporangiaceae</taxon>
        <taxon>Sphaerisporangium</taxon>
    </lineage>
</organism>
<dbReference type="PANTHER" id="PTHR37422:SF23">
    <property type="entry name" value="TEICHURONIC ACID BIOSYNTHESIS PROTEIN TUAE"/>
    <property type="match status" value="1"/>
</dbReference>
<feature type="transmembrane region" description="Helical" evidence="5">
    <location>
        <begin position="260"/>
        <end position="276"/>
    </location>
</feature>
<protein>
    <submittedName>
        <fullName evidence="7">O-antigen ligase domain-containing protein</fullName>
    </submittedName>
</protein>
<feature type="transmembrane region" description="Helical" evidence="5">
    <location>
        <begin position="451"/>
        <end position="470"/>
    </location>
</feature>
<dbReference type="Proteomes" id="UP000253094">
    <property type="component" value="Unassembled WGS sequence"/>
</dbReference>
<dbReference type="GO" id="GO:0016874">
    <property type="term" value="F:ligase activity"/>
    <property type="evidence" value="ECO:0007669"/>
    <property type="project" value="UniProtKB-KW"/>
</dbReference>
<dbReference type="Pfam" id="PF04932">
    <property type="entry name" value="Wzy_C"/>
    <property type="match status" value="1"/>
</dbReference>
<keyword evidence="4 5" id="KW-0472">Membrane</keyword>
<dbReference type="InterPro" id="IPR051533">
    <property type="entry name" value="WaaL-like"/>
</dbReference>
<feature type="domain" description="O-antigen ligase-related" evidence="6">
    <location>
        <begin position="267"/>
        <end position="396"/>
    </location>
</feature>